<proteinExistence type="predicted"/>
<evidence type="ECO:0000313" key="2">
    <source>
        <dbReference type="Proteomes" id="UP001161916"/>
    </source>
</evidence>
<sequence>MGATIMQQAVKFAARLDRTTQMADMFADGLHGMTAASDALKKVMDEFGMPMQDDPDIEPIGHDEACDTAETLYHELLKHASSGHMTLRFAQTMNRAWAELTVSDGLTEAWR</sequence>
<dbReference type="AlphaFoldDB" id="A0AA43T4I4"/>
<evidence type="ECO:0000313" key="1">
    <source>
        <dbReference type="EMBL" id="MDH7890389.1"/>
    </source>
</evidence>
<accession>A0AA43T4I4</accession>
<dbReference type="Proteomes" id="UP001161916">
    <property type="component" value="Unassembled WGS sequence"/>
</dbReference>
<reference evidence="1" key="1">
    <citation type="submission" date="2022-09" db="EMBL/GenBank/DDBJ databases">
        <authorList>
            <person name="Orihara K."/>
        </authorList>
    </citation>
    <scope>NUCLEOTIDE SEQUENCE</scope>
    <source>
        <strain evidence="1">YIT 13062</strain>
    </source>
</reference>
<dbReference type="EMBL" id="JAOPMH010000007">
    <property type="protein sequence ID" value="MDH7890389.1"/>
    <property type="molecule type" value="Genomic_DNA"/>
</dbReference>
<name>A0AA43T4I4_9BIFI</name>
<reference evidence="1" key="2">
    <citation type="journal article" date="2023" name="Gut Microbes">
        <title>Characterization of Bifidobacterium kashiwanohense that utilizes both milk- and plant-derived oligosaccharides.</title>
        <authorList>
            <person name="Orihara K."/>
            <person name="Yahagi K."/>
            <person name="Saito Y."/>
            <person name="Watanabe Y."/>
            <person name="Sasai T."/>
            <person name="Hara T."/>
            <person name="Tsukuda N."/>
            <person name="Oki K."/>
            <person name="Fujimoto J."/>
            <person name="Matsuki T."/>
        </authorList>
    </citation>
    <scope>NUCLEOTIDE SEQUENCE</scope>
    <source>
        <strain evidence="1">YIT 13062</strain>
    </source>
</reference>
<gene>
    <name evidence="1" type="ORF">OB951_07270</name>
</gene>
<dbReference type="RefSeq" id="WP_144164353.1">
    <property type="nucleotide sequence ID" value="NZ_CP026729.1"/>
</dbReference>
<organism evidence="1 2">
    <name type="scientific">Bifidobacterium catenulatum subsp. kashiwanohense</name>
    <dbReference type="NCBI Taxonomy" id="630129"/>
    <lineage>
        <taxon>Bacteria</taxon>
        <taxon>Bacillati</taxon>
        <taxon>Actinomycetota</taxon>
        <taxon>Actinomycetes</taxon>
        <taxon>Bifidobacteriales</taxon>
        <taxon>Bifidobacteriaceae</taxon>
        <taxon>Bifidobacterium</taxon>
    </lineage>
</organism>
<protein>
    <submittedName>
        <fullName evidence="1">Uncharacterized protein</fullName>
    </submittedName>
</protein>
<comment type="caution">
    <text evidence="1">The sequence shown here is derived from an EMBL/GenBank/DDBJ whole genome shotgun (WGS) entry which is preliminary data.</text>
</comment>